<name>A0A9P3AI74_PSEA0</name>
<accession>A0A9P3AI74</accession>
<comment type="caution">
    <text evidence="2">The sequence shown here is derived from an EMBL/GenBank/DDBJ whole genome shotgun (WGS) entry which is preliminary data.</text>
</comment>
<dbReference type="AlphaFoldDB" id="A0A9P3AI74"/>
<evidence type="ECO:0000313" key="2">
    <source>
        <dbReference type="EMBL" id="GFZ62111.1"/>
    </source>
</evidence>
<reference evidence="2" key="1">
    <citation type="submission" date="2020-09" db="EMBL/GenBank/DDBJ databases">
        <title>Pseudomonas syringae pv. eriobotryae genome sequence causing loquat canker disease.</title>
        <authorList>
            <person name="Fukuda S."/>
            <person name="Tashiro H."/>
            <person name="Nagano Y."/>
        </authorList>
    </citation>
    <scope>NUCLEOTIDE SEQUENCE</scope>
    <source>
        <strain evidence="2">AM001</strain>
    </source>
</reference>
<proteinExistence type="predicted"/>
<evidence type="ECO:0000313" key="3">
    <source>
        <dbReference type="Proteomes" id="UP000630864"/>
    </source>
</evidence>
<keyword evidence="1" id="KW-0175">Coiled coil</keyword>
<protein>
    <submittedName>
        <fullName evidence="2">Uncharacterized protein</fullName>
    </submittedName>
</protein>
<sequence length="74" mass="8736">MSKLERLAEEAAIKQKKLDDEAAKTRNDNAPIEIEKRLREAKAELETLKPYLKTLARKPYWDEWQKSLRKKNPA</sequence>
<feature type="coiled-coil region" evidence="1">
    <location>
        <begin position="1"/>
        <end position="28"/>
    </location>
</feature>
<dbReference type="Proteomes" id="UP000630864">
    <property type="component" value="Unassembled WGS sequence"/>
</dbReference>
<dbReference type="EMBL" id="BMZW01000035">
    <property type="protein sequence ID" value="GFZ62111.1"/>
    <property type="molecule type" value="Genomic_DNA"/>
</dbReference>
<organism evidence="2 3">
    <name type="scientific">Pseudomonas amygdali pv. eriobotryae</name>
    <dbReference type="NCBI Taxonomy" id="129137"/>
    <lineage>
        <taxon>Bacteria</taxon>
        <taxon>Pseudomonadati</taxon>
        <taxon>Pseudomonadota</taxon>
        <taxon>Gammaproteobacteria</taxon>
        <taxon>Pseudomonadales</taxon>
        <taxon>Pseudomonadaceae</taxon>
        <taxon>Pseudomonas</taxon>
        <taxon>Pseudomonas amygdali</taxon>
    </lineage>
</organism>
<evidence type="ECO:0000256" key="1">
    <source>
        <dbReference type="SAM" id="Coils"/>
    </source>
</evidence>
<gene>
    <name evidence="2" type="ORF">PSE10A_46220</name>
</gene>
<dbReference type="RefSeq" id="WP_189659068.1">
    <property type="nucleotide sequence ID" value="NZ_BMZW01000035.1"/>
</dbReference>